<dbReference type="InterPro" id="IPR038081">
    <property type="entry name" value="CalX-like_sf"/>
</dbReference>
<dbReference type="InterPro" id="IPR002105">
    <property type="entry name" value="Dockerin_1_rpt"/>
</dbReference>
<feature type="compositionally biased region" description="Basic residues" evidence="1">
    <location>
        <begin position="10"/>
        <end position="20"/>
    </location>
</feature>
<keyword evidence="3" id="KW-1185">Reference proteome</keyword>
<dbReference type="EMBL" id="JAMQBK010000009">
    <property type="protein sequence ID" value="MCM2369563.1"/>
    <property type="molecule type" value="Genomic_DNA"/>
</dbReference>
<dbReference type="Gene3D" id="2.60.120.1350">
    <property type="entry name" value="Protein of unknown function DUF4465"/>
    <property type="match status" value="5"/>
</dbReference>
<dbReference type="Gene3D" id="2.60.40.2030">
    <property type="match status" value="1"/>
</dbReference>
<proteinExistence type="predicted"/>
<protein>
    <submittedName>
        <fullName evidence="2">DUF4465 domain-containing protein</fullName>
    </submittedName>
</protein>
<feature type="region of interest" description="Disordered" evidence="1">
    <location>
        <begin position="1"/>
        <end position="20"/>
    </location>
</feature>
<name>A0ABT0TZ91_9BACT</name>
<accession>A0ABT0TZ91</accession>
<dbReference type="Pfam" id="PF00404">
    <property type="entry name" value="Dockerin_1"/>
    <property type="match status" value="1"/>
</dbReference>
<sequence>MTKSTLNTKRISRRNVARRTSPRLQRQLLVQSLEDRRLLAAGPYAPAAGQEGSTAISVDDPAIVGWASAVADYSPGSNVDAVWTDTSNALGAAEGEFDKIVSLGRGGSLTLTFDTPIRDGLGADFAVFENAINDTFLELGFVEVSSDGINFFRFASDSLTPSAVAAYGEVDATQVNNLAGKYRGGFGTPFDLEELRGTEGLDVTAVTHVRLVDIVGDGLTTDATGDPIYDPTPTIGSAGLDVDGVGVIHQVESGEVVIDFETLGDGLGSATFDNGASGSGGFTEQEISLNNNYSTQYQSWSGWSISQSTDATTAGYTNQFGNVTGGGYDGSETFAVGFFDSSPSDALPPPTITLDPASGSRFDSFYVTNTTYAALSMLNGDSFAGKFGGDNGDDPDFLRLTVTGLDALGNSVGEITVMLGDYRFEDNSQDTILDSWTFVDVSTLSAARSLQFSMDSSDNSPYGMNTPAFFAVDNVTLRRAAVPFDLATAETPENESVVARVSRPTADSTVALDVTLERTGTDRVSLPTTVTIPVGAPYVEFNVIPVNDEIPTPDRTLEITASAENLLPTTRSLLIQEDETLSIAFNKSTVETVEGSGTGAVSLTLTRNDADVSEALDVTLTHDATDLLSVPSTVRFEASQREMTILIDVLDDDVFGSGQTIVVSASAEARETAQVTIVVGEDDLPTLLMSPASIQLSENSPETTRTVTLSRNSANTTQPITVALSLPDGGPLVVPNEVVIEAGKSSATFTVGVIDDAFDNALATYRIGAGNVNFVSAVLSVEVADNDTAGLQIELRDLAGDLITEILEATSFTAIVRRTASSLNVAQEVALSTNLGERVSGVGTVMIPSGSDSAEVTLRVNSDGLVGNAVALTITASATGVTPATASLSVTETDSPSLTITGPEGGLSEADAIAIGDFELLGREIIAGEFDNNAGPSGAFVTGPFELRNSFDNSFGFDFWSGFAVSRGADVTTPGYFNQYSAVTGIGADGSSTYAVAYAGSPATIARVSDRPFASLDITNTTYAALSMRDGDSFAKKFGGESGDDPDFLLLTIDGLDADGNSIGTVDVYLADYRFENNELDYILTDWTSVDVSAIGDAAVLSMSLSSSDNGSFGMNTPAYFAVDNLMLAPEAESLPTITITRNTIDTTEALPVWLTDDRADLILPDMVEIPAGQSSVEVPVTWRDNSLADGDGVWHVDAAADGFIDATTEIVLLDDDDAELTVTLSDESVYESDGVQTVGFEDIGGNLDPQSFNNGADGQGGFTAGSLSFPTAYEPTYGSWSGWAASNMTDVTTAGYTNQFSAYANLDASEPGGGAGGTQTFAVAGGYGASPLTISLPDDFTGGSFESIAITNTTYAALSMLQGDFFAKQFGGESGDDPDFFLLTIEGLDDAGQSAGTIEFYLADYRFEDNSLDYVVDEWTTVDLTSLSGASSLQFTMSSSDVGSFGMNTPAYFAIDDLVIDRATVAEPSMVIHRNSGDVSEELTVTLSSDVPSRVATPQSVVIPAGVDSIRVPLSLIDDAVYKGNQTVQITASAEGFVGMTKSLTLLEDELPSLTVTGPDDGFSESDAVAIGDFELLGRELTVGEFDNNAGPTGAFVTGPFELQNSFDNSFGFDFWSGFAVSRGADVTTPGYFNQYSAVTGIGADGSSTYAVAYAGSPATIARVSDRPFASLDITNTTYAALSMRDGDSFAKKFGGESGDDPDFLLLTIDGLDAGGNSIGTVDVYLADYRFENNELDYILTDWTSVDVSAIGDAAVLSMSLSSSDNGSFGMNTPAYFAVDNLMLAPETESLPTITITRNTLDTTEALPVWLTDDRADLILPDRVEIPAGQSSVEVPVTWRDNSIADGDGVWHVDASAVGFIDATAEIALLDDDDAELTVTLSSELVNESDGVQTVGFEDIGGDLDPQSFNNGADGQGGFTAGSLSFPTAYEPTFGSWSGWAASNMTDVVTAGFTNQFSAYANPDASEPGGGADGSQTFAVAGGYGASPLTISLPEDFTGGSFESIAITNTTYAALSMLQGDFFAKQFGGESGDDPDFFLLTIEGFDDAGESAGTIEFYLADYRFEDNSLDHVVNEWTTVDLTSLSGASSLQFTMSSSDVGSFGMNTPAYFAIDDLVIDRATVAEPSMVIHRNSGDVSEELTVTLSSNVPSRVATPQSVVIPAGVDSIRVPLSLIDDAVYEGDQTVQIIASAEGFVGTTKSLTLLEDDLPSELTLGRVGDTNQLFGASSDPVFAEYADDADIDLILSNGPQQFTLEAVVAASVNVALSGGSDTAWVNSKSFNRIDGGSGIDTAILSPTDLAEGESVDVATWLSERVVGFENVVLGSSTMDGDSPSLQFDLDAVKLAELLGGSVPSIVTAAGQSLNWIGEWRIGTPMIENGVLTARVIGEGIEVIVATDLPWRNVVLNADVNASGDVTAVDALAIINRLNADDSFDLPLPETSAEFVGIYYDVSGDGIVTSLDALQVINWLNVHDGGAASAEPTPSDLTAAPQSMAIAATTAGVMGSTPVSTATTSLVAVDGGVVTGSSSPIEAPPTTQSALPVEILGVDDSASAANRIDPAVADIALSDLELLSTAFSLQSEIQR</sequence>
<dbReference type="RefSeq" id="WP_250927236.1">
    <property type="nucleotide sequence ID" value="NZ_JAMQBK010000009.1"/>
</dbReference>
<evidence type="ECO:0000313" key="2">
    <source>
        <dbReference type="EMBL" id="MCM2369563.1"/>
    </source>
</evidence>
<dbReference type="Proteomes" id="UP001202961">
    <property type="component" value="Unassembled WGS sequence"/>
</dbReference>
<evidence type="ECO:0000256" key="1">
    <source>
        <dbReference type="SAM" id="MobiDB-lite"/>
    </source>
</evidence>
<organism evidence="2 3">
    <name type="scientific">Aporhodopirellula aestuarii</name>
    <dbReference type="NCBI Taxonomy" id="2950107"/>
    <lineage>
        <taxon>Bacteria</taxon>
        <taxon>Pseudomonadati</taxon>
        <taxon>Planctomycetota</taxon>
        <taxon>Planctomycetia</taxon>
        <taxon>Pirellulales</taxon>
        <taxon>Pirellulaceae</taxon>
        <taxon>Aporhodopirellula</taxon>
    </lineage>
</organism>
<dbReference type="Pfam" id="PF14717">
    <property type="entry name" value="DUF4465"/>
    <property type="match status" value="5"/>
</dbReference>
<evidence type="ECO:0000313" key="3">
    <source>
        <dbReference type="Proteomes" id="UP001202961"/>
    </source>
</evidence>
<gene>
    <name evidence="2" type="ORF">NB063_02890</name>
</gene>
<reference evidence="2 3" key="1">
    <citation type="journal article" date="2022" name="Syst. Appl. Microbiol.">
        <title>Rhodopirellula aestuarii sp. nov., a novel member of the genus Rhodopirellula isolated from brackish sediments collected in the Tagus River estuary, Portugal.</title>
        <authorList>
            <person name="Vitorino I.R."/>
            <person name="Klimek D."/>
            <person name="Calusinska M."/>
            <person name="Lobo-da-Cunha A."/>
            <person name="Vasconcelos V."/>
            <person name="Lage O.M."/>
        </authorList>
    </citation>
    <scope>NUCLEOTIDE SEQUENCE [LARGE SCALE GENOMIC DNA]</scope>
    <source>
        <strain evidence="2 3">ICT_H3.1</strain>
    </source>
</reference>
<dbReference type="InterPro" id="IPR027828">
    <property type="entry name" value="DUF4465"/>
</dbReference>
<dbReference type="SUPFAM" id="SSF141072">
    <property type="entry name" value="CalX-like"/>
    <property type="match status" value="3"/>
</dbReference>
<comment type="caution">
    <text evidence="2">The sequence shown here is derived from an EMBL/GenBank/DDBJ whole genome shotgun (WGS) entry which is preliminary data.</text>
</comment>